<organism evidence="2 3">
    <name type="scientific">Sporomusa malonica</name>
    <dbReference type="NCBI Taxonomy" id="112901"/>
    <lineage>
        <taxon>Bacteria</taxon>
        <taxon>Bacillati</taxon>
        <taxon>Bacillota</taxon>
        <taxon>Negativicutes</taxon>
        <taxon>Selenomonadales</taxon>
        <taxon>Sporomusaceae</taxon>
        <taxon>Sporomusa</taxon>
    </lineage>
</organism>
<gene>
    <name evidence="2" type="ORF">SAMN04488500_13136</name>
</gene>
<feature type="region of interest" description="Disordered" evidence="1">
    <location>
        <begin position="44"/>
        <end position="65"/>
    </location>
</feature>
<proteinExistence type="predicted"/>
<name>A0A1W2EV24_9FIRM</name>
<dbReference type="Proteomes" id="UP000192738">
    <property type="component" value="Unassembled WGS sequence"/>
</dbReference>
<keyword evidence="3" id="KW-1185">Reference proteome</keyword>
<reference evidence="2 3" key="1">
    <citation type="submission" date="2017-04" db="EMBL/GenBank/DDBJ databases">
        <authorList>
            <person name="Afonso C.L."/>
            <person name="Miller P.J."/>
            <person name="Scott M.A."/>
            <person name="Spackman E."/>
            <person name="Goraichik I."/>
            <person name="Dimitrov K.M."/>
            <person name="Suarez D.L."/>
            <person name="Swayne D.E."/>
        </authorList>
    </citation>
    <scope>NUCLEOTIDE SEQUENCE [LARGE SCALE GENOMIC DNA]</scope>
    <source>
        <strain evidence="2 3">DSM 5090</strain>
    </source>
</reference>
<dbReference type="STRING" id="112901.SAMN04488500_13136"/>
<dbReference type="AlphaFoldDB" id="A0A1W2EV24"/>
<protein>
    <submittedName>
        <fullName evidence="2">Uncharacterized protein</fullName>
    </submittedName>
</protein>
<accession>A0A1W2EV24</accession>
<dbReference type="RefSeq" id="WP_139796354.1">
    <property type="nucleotide sequence ID" value="NZ_CP155572.1"/>
</dbReference>
<dbReference type="OrthoDB" id="1682354at2"/>
<evidence type="ECO:0000256" key="1">
    <source>
        <dbReference type="SAM" id="MobiDB-lite"/>
    </source>
</evidence>
<evidence type="ECO:0000313" key="3">
    <source>
        <dbReference type="Proteomes" id="UP000192738"/>
    </source>
</evidence>
<evidence type="ECO:0000313" key="2">
    <source>
        <dbReference type="EMBL" id="SMD13574.1"/>
    </source>
</evidence>
<dbReference type="EMBL" id="FWXI01000031">
    <property type="protein sequence ID" value="SMD13574.1"/>
    <property type="molecule type" value="Genomic_DNA"/>
</dbReference>
<sequence length="146" mass="15490">MTLRSEDRLNLGCLVGNLSATIVTRCGIVYQGTIDDWNCGGITNSRPDSSPSDSEDSQKEESTGLRMGDCCGPRFIRMTLDCIPGNICCPTFSVDVLVSASRVTPILGFTGAAETLYPVDSSILINWDDVSSIGLTSGACLTDDTP</sequence>